<dbReference type="InterPro" id="IPR045121">
    <property type="entry name" value="CoAse"/>
</dbReference>
<evidence type="ECO:0000256" key="1">
    <source>
        <dbReference type="ARBA" id="ARBA00001936"/>
    </source>
</evidence>
<organism evidence="7">
    <name type="scientific">marine sediment metagenome</name>
    <dbReference type="NCBI Taxonomy" id="412755"/>
    <lineage>
        <taxon>unclassified sequences</taxon>
        <taxon>metagenomes</taxon>
        <taxon>ecological metagenomes</taxon>
    </lineage>
</organism>
<evidence type="ECO:0000256" key="6">
    <source>
        <dbReference type="ARBA" id="ARBA00023211"/>
    </source>
</evidence>
<keyword evidence="3" id="KW-0479">Metal-binding</keyword>
<keyword evidence="5" id="KW-0460">Magnesium</keyword>
<gene>
    <name evidence="7" type="ORF">S01H4_13924</name>
</gene>
<protein>
    <submittedName>
        <fullName evidence="7">Uncharacterized protein</fullName>
    </submittedName>
</protein>
<evidence type="ECO:0000256" key="3">
    <source>
        <dbReference type="ARBA" id="ARBA00022723"/>
    </source>
</evidence>
<accession>X0ZJ20</accession>
<dbReference type="PANTHER" id="PTHR12992">
    <property type="entry name" value="NUDIX HYDROLASE"/>
    <property type="match status" value="1"/>
</dbReference>
<dbReference type="GO" id="GO:0046872">
    <property type="term" value="F:metal ion binding"/>
    <property type="evidence" value="ECO:0007669"/>
    <property type="project" value="UniProtKB-KW"/>
</dbReference>
<dbReference type="EMBL" id="BART01006120">
    <property type="protein sequence ID" value="GAG58087.1"/>
    <property type="molecule type" value="Genomic_DNA"/>
</dbReference>
<evidence type="ECO:0000256" key="5">
    <source>
        <dbReference type="ARBA" id="ARBA00022842"/>
    </source>
</evidence>
<dbReference type="PANTHER" id="PTHR12992:SF11">
    <property type="entry name" value="MITOCHONDRIAL COENZYME A DIPHOSPHATASE NUDT8"/>
    <property type="match status" value="1"/>
</dbReference>
<dbReference type="Gene3D" id="3.90.79.10">
    <property type="entry name" value="Nucleoside Triphosphate Pyrophosphohydrolase"/>
    <property type="match status" value="1"/>
</dbReference>
<dbReference type="SUPFAM" id="SSF55811">
    <property type="entry name" value="Nudix"/>
    <property type="match status" value="1"/>
</dbReference>
<dbReference type="AlphaFoldDB" id="X0ZJ20"/>
<dbReference type="GO" id="GO:0010945">
    <property type="term" value="F:coenzyme A diphosphatase activity"/>
    <property type="evidence" value="ECO:0007669"/>
    <property type="project" value="InterPro"/>
</dbReference>
<comment type="cofactor">
    <cofactor evidence="2">
        <name>Mg(2+)</name>
        <dbReference type="ChEBI" id="CHEBI:18420"/>
    </cofactor>
</comment>
<name>X0ZJ20_9ZZZZ</name>
<proteinExistence type="predicted"/>
<reference evidence="7" key="1">
    <citation type="journal article" date="2014" name="Front. Microbiol.">
        <title>High frequency of phylogenetically diverse reductive dehalogenase-homologous genes in deep subseafloor sedimentary metagenomes.</title>
        <authorList>
            <person name="Kawai M."/>
            <person name="Futagami T."/>
            <person name="Toyoda A."/>
            <person name="Takaki Y."/>
            <person name="Nishi S."/>
            <person name="Hori S."/>
            <person name="Arai W."/>
            <person name="Tsubouchi T."/>
            <person name="Morono Y."/>
            <person name="Uchiyama I."/>
            <person name="Ito T."/>
            <person name="Fujiyama A."/>
            <person name="Inagaki F."/>
            <person name="Takami H."/>
        </authorList>
    </citation>
    <scope>NUCLEOTIDE SEQUENCE</scope>
    <source>
        <strain evidence="7">Expedition CK06-06</strain>
    </source>
</reference>
<comment type="cofactor">
    <cofactor evidence="1">
        <name>Mn(2+)</name>
        <dbReference type="ChEBI" id="CHEBI:29035"/>
    </cofactor>
</comment>
<evidence type="ECO:0000313" key="7">
    <source>
        <dbReference type="EMBL" id="GAG58087.1"/>
    </source>
</evidence>
<keyword evidence="6" id="KW-0464">Manganese</keyword>
<sequence length="118" mass="13634">MQETALRETYEELGLPPELTRIIGALTPLYVPPSNFCVYPIVGTLQERPVYMTRPKEVAEVIETPLDHLLDKRNLRKEIWTRGQQEVKVPFYYFGGHKIWGATAMILAEFLEIVRSSK</sequence>
<evidence type="ECO:0000256" key="4">
    <source>
        <dbReference type="ARBA" id="ARBA00022801"/>
    </source>
</evidence>
<keyword evidence="4" id="KW-0378">Hydrolase</keyword>
<dbReference type="CDD" id="cd03426">
    <property type="entry name" value="NUDIX_CoAse_Nudt7"/>
    <property type="match status" value="1"/>
</dbReference>
<dbReference type="InterPro" id="IPR015797">
    <property type="entry name" value="NUDIX_hydrolase-like_dom_sf"/>
</dbReference>
<comment type="caution">
    <text evidence="7">The sequence shown here is derived from an EMBL/GenBank/DDBJ whole genome shotgun (WGS) entry which is preliminary data.</text>
</comment>
<evidence type="ECO:0000256" key="2">
    <source>
        <dbReference type="ARBA" id="ARBA00001946"/>
    </source>
</evidence>